<reference evidence="1 2" key="1">
    <citation type="journal article" date="2009" name="Nat. Genet.">
        <title>The genome of the cucumber, Cucumis sativus L.</title>
        <authorList>
            <person name="Huang S."/>
            <person name="Li R."/>
            <person name="Zhang Z."/>
            <person name="Li L."/>
            <person name="Gu X."/>
            <person name="Fan W."/>
            <person name="Lucas W.J."/>
            <person name="Wang X."/>
            <person name="Xie B."/>
            <person name="Ni P."/>
            <person name="Ren Y."/>
            <person name="Zhu H."/>
            <person name="Li J."/>
            <person name="Lin K."/>
            <person name="Jin W."/>
            <person name="Fei Z."/>
            <person name="Li G."/>
            <person name="Staub J."/>
            <person name="Kilian A."/>
            <person name="van der Vossen E.A."/>
            <person name="Wu Y."/>
            <person name="Guo J."/>
            <person name="He J."/>
            <person name="Jia Z."/>
            <person name="Ren Y."/>
            <person name="Tian G."/>
            <person name="Lu Y."/>
            <person name="Ruan J."/>
            <person name="Qian W."/>
            <person name="Wang M."/>
            <person name="Huang Q."/>
            <person name="Li B."/>
            <person name="Xuan Z."/>
            <person name="Cao J."/>
            <person name="Asan"/>
            <person name="Wu Z."/>
            <person name="Zhang J."/>
            <person name="Cai Q."/>
            <person name="Bai Y."/>
            <person name="Zhao B."/>
            <person name="Han Y."/>
            <person name="Li Y."/>
            <person name="Li X."/>
            <person name="Wang S."/>
            <person name="Shi Q."/>
            <person name="Liu S."/>
            <person name="Cho W.K."/>
            <person name="Kim J.Y."/>
            <person name="Xu Y."/>
            <person name="Heller-Uszynska K."/>
            <person name="Miao H."/>
            <person name="Cheng Z."/>
            <person name="Zhang S."/>
            <person name="Wu J."/>
            <person name="Yang Y."/>
            <person name="Kang H."/>
            <person name="Li M."/>
            <person name="Liang H."/>
            <person name="Ren X."/>
            <person name="Shi Z."/>
            <person name="Wen M."/>
            <person name="Jian M."/>
            <person name="Yang H."/>
            <person name="Zhang G."/>
            <person name="Yang Z."/>
            <person name="Chen R."/>
            <person name="Liu S."/>
            <person name="Li J."/>
            <person name="Ma L."/>
            <person name="Liu H."/>
            <person name="Zhou Y."/>
            <person name="Zhao J."/>
            <person name="Fang X."/>
            <person name="Li G."/>
            <person name="Fang L."/>
            <person name="Li Y."/>
            <person name="Liu D."/>
            <person name="Zheng H."/>
            <person name="Zhang Y."/>
            <person name="Qin N."/>
            <person name="Li Z."/>
            <person name="Yang G."/>
            <person name="Yang S."/>
            <person name="Bolund L."/>
            <person name="Kristiansen K."/>
            <person name="Zheng H."/>
            <person name="Li S."/>
            <person name="Zhang X."/>
            <person name="Yang H."/>
            <person name="Wang J."/>
            <person name="Sun R."/>
            <person name="Zhang B."/>
            <person name="Jiang S."/>
            <person name="Wang J."/>
            <person name="Du Y."/>
            <person name="Li S."/>
        </authorList>
    </citation>
    <scope>NUCLEOTIDE SEQUENCE [LARGE SCALE GENOMIC DNA]</scope>
    <source>
        <strain evidence="2">cv. 9930</strain>
    </source>
</reference>
<accession>A0A0A0KP12</accession>
<evidence type="ECO:0000313" key="1">
    <source>
        <dbReference type="EMBL" id="KGN49431.1"/>
    </source>
</evidence>
<dbReference type="Gramene" id="KGN49431">
    <property type="protein sequence ID" value="KGN49431"/>
    <property type="gene ID" value="Csa_6G524680"/>
</dbReference>
<reference evidence="1 2" key="2">
    <citation type="journal article" date="2009" name="PLoS ONE">
        <title>An integrated genetic and cytogenetic map of the cucumber genome.</title>
        <authorList>
            <person name="Ren Y."/>
            <person name="Zhang Z."/>
            <person name="Liu J."/>
            <person name="Staub J.E."/>
            <person name="Han Y."/>
            <person name="Cheng Z."/>
            <person name="Li X."/>
            <person name="Lu J."/>
            <person name="Miao H."/>
            <person name="Kang H."/>
            <person name="Xie B."/>
            <person name="Gu X."/>
            <person name="Wang X."/>
            <person name="Du Y."/>
            <person name="Jin W."/>
            <person name="Huang S."/>
        </authorList>
    </citation>
    <scope>NUCLEOTIDE SEQUENCE [LARGE SCALE GENOMIC DNA]</scope>
    <source>
        <strain evidence="2">cv. 9930</strain>
    </source>
</reference>
<evidence type="ECO:0000313" key="2">
    <source>
        <dbReference type="Proteomes" id="UP000029981"/>
    </source>
</evidence>
<organism evidence="1 2">
    <name type="scientific">Cucumis sativus</name>
    <name type="common">Cucumber</name>
    <dbReference type="NCBI Taxonomy" id="3659"/>
    <lineage>
        <taxon>Eukaryota</taxon>
        <taxon>Viridiplantae</taxon>
        <taxon>Streptophyta</taxon>
        <taxon>Embryophyta</taxon>
        <taxon>Tracheophyta</taxon>
        <taxon>Spermatophyta</taxon>
        <taxon>Magnoliopsida</taxon>
        <taxon>eudicotyledons</taxon>
        <taxon>Gunneridae</taxon>
        <taxon>Pentapetalae</taxon>
        <taxon>rosids</taxon>
        <taxon>fabids</taxon>
        <taxon>Cucurbitales</taxon>
        <taxon>Cucurbitaceae</taxon>
        <taxon>Benincaseae</taxon>
        <taxon>Cucumis</taxon>
    </lineage>
</organism>
<reference evidence="1 2" key="3">
    <citation type="journal article" date="2010" name="BMC Genomics">
        <title>Transcriptome sequencing and comparative analysis of cucumber flowers with different sex types.</title>
        <authorList>
            <person name="Guo S."/>
            <person name="Zheng Y."/>
            <person name="Joung J.G."/>
            <person name="Liu S."/>
            <person name="Zhang Z."/>
            <person name="Crasta O.R."/>
            <person name="Sobral B.W."/>
            <person name="Xu Y."/>
            <person name="Huang S."/>
            <person name="Fei Z."/>
        </authorList>
    </citation>
    <scope>NUCLEOTIDE SEQUENCE [LARGE SCALE GENOMIC DNA]</scope>
    <source>
        <strain evidence="2">cv. 9930</strain>
    </source>
</reference>
<gene>
    <name evidence="1" type="ORF">Csa_6G524680</name>
</gene>
<dbReference type="EMBL" id="CM002927">
    <property type="protein sequence ID" value="KGN49431.1"/>
    <property type="molecule type" value="Genomic_DNA"/>
</dbReference>
<dbReference type="AlphaFoldDB" id="A0A0A0KP12"/>
<name>A0A0A0KP12_CUCSA</name>
<sequence>MATTNLISQKFNVLTHQIAIHSNKKHRQSIINEFPLYVHGLSNNRPHTIRSARFSKTIASEAAKKEARTCVMKCFSSELKQSQSRRSYERSTSSVVQKEAWAFLYISQIWGY</sequence>
<protein>
    <submittedName>
        <fullName evidence="1">Uncharacterized protein</fullName>
    </submittedName>
</protein>
<keyword evidence="2" id="KW-1185">Reference proteome</keyword>
<dbReference type="Proteomes" id="UP000029981">
    <property type="component" value="Chromosome 6"/>
</dbReference>
<reference evidence="1 2" key="4">
    <citation type="journal article" date="2011" name="BMC Genomics">
        <title>RNA-Seq improves annotation of protein-coding genes in the cucumber genome.</title>
        <authorList>
            <person name="Li Z."/>
            <person name="Zhang Z."/>
            <person name="Yan P."/>
            <person name="Huang S."/>
            <person name="Fei Z."/>
            <person name="Lin K."/>
        </authorList>
    </citation>
    <scope>NUCLEOTIDE SEQUENCE [LARGE SCALE GENOMIC DNA]</scope>
    <source>
        <strain evidence="2">cv. 9930</strain>
    </source>
</reference>
<proteinExistence type="predicted"/>